<dbReference type="PANTHER" id="PTHR14136">
    <property type="entry name" value="BTB_POZ DOMAIN-CONTAINING PROTEIN KCTD9"/>
    <property type="match status" value="1"/>
</dbReference>
<keyword evidence="2" id="KW-1185">Reference proteome</keyword>
<dbReference type="SUPFAM" id="SSF141571">
    <property type="entry name" value="Pentapeptide repeat-like"/>
    <property type="match status" value="1"/>
</dbReference>
<dbReference type="InterPro" id="IPR051082">
    <property type="entry name" value="Pentapeptide-BTB/POZ_domain"/>
</dbReference>
<name>A0ABN2NGH1_9MICO</name>
<reference evidence="1 2" key="1">
    <citation type="journal article" date="2019" name="Int. J. Syst. Evol. Microbiol.">
        <title>The Global Catalogue of Microorganisms (GCM) 10K type strain sequencing project: providing services to taxonomists for standard genome sequencing and annotation.</title>
        <authorList>
            <consortium name="The Broad Institute Genomics Platform"/>
            <consortium name="The Broad Institute Genome Sequencing Center for Infectious Disease"/>
            <person name="Wu L."/>
            <person name="Ma J."/>
        </authorList>
    </citation>
    <scope>NUCLEOTIDE SEQUENCE [LARGE SCALE GENOMIC DNA]</scope>
    <source>
        <strain evidence="1 2">JCM 14326</strain>
    </source>
</reference>
<organism evidence="1 2">
    <name type="scientific">Myceligenerans crystallogenes</name>
    <dbReference type="NCBI Taxonomy" id="316335"/>
    <lineage>
        <taxon>Bacteria</taxon>
        <taxon>Bacillati</taxon>
        <taxon>Actinomycetota</taxon>
        <taxon>Actinomycetes</taxon>
        <taxon>Micrococcales</taxon>
        <taxon>Promicromonosporaceae</taxon>
        <taxon>Myceligenerans</taxon>
    </lineage>
</organism>
<sequence length="214" mass="22787">MTAPLLDPVVLEDLAAGDAYDLEPGADLEGFEFLDLRVDAVELARASVYGSRFVGLRADEAELGTAKLSECVLERLDVPVLRGVRGRWRDVEVRGARLGSAELYESTWDSVRFVDCKLGFVNLRGAQLQDVVFADCTIDELDLVQATASRVAFTGTRVGGLDVQGSALQHVDLRGAELRELRGIESLGGATIDSGQLASLAPALAAALGITVVD</sequence>
<dbReference type="EMBL" id="BAAANL010000004">
    <property type="protein sequence ID" value="GAA1863142.1"/>
    <property type="molecule type" value="Genomic_DNA"/>
</dbReference>
<proteinExistence type="predicted"/>
<protein>
    <submittedName>
        <fullName evidence="1">Pentapeptide repeat-containing protein</fullName>
    </submittedName>
</protein>
<comment type="caution">
    <text evidence="1">The sequence shown here is derived from an EMBL/GenBank/DDBJ whole genome shotgun (WGS) entry which is preliminary data.</text>
</comment>
<dbReference type="PANTHER" id="PTHR14136:SF17">
    <property type="entry name" value="BTB_POZ DOMAIN-CONTAINING PROTEIN KCTD9"/>
    <property type="match status" value="1"/>
</dbReference>
<evidence type="ECO:0000313" key="2">
    <source>
        <dbReference type="Proteomes" id="UP001501094"/>
    </source>
</evidence>
<dbReference type="Pfam" id="PF13599">
    <property type="entry name" value="Pentapeptide_4"/>
    <property type="match status" value="1"/>
</dbReference>
<dbReference type="Proteomes" id="UP001501094">
    <property type="component" value="Unassembled WGS sequence"/>
</dbReference>
<evidence type="ECO:0000313" key="1">
    <source>
        <dbReference type="EMBL" id="GAA1863142.1"/>
    </source>
</evidence>
<dbReference type="Gene3D" id="2.160.20.80">
    <property type="entry name" value="E3 ubiquitin-protein ligase SopA"/>
    <property type="match status" value="1"/>
</dbReference>
<dbReference type="InterPro" id="IPR001646">
    <property type="entry name" value="5peptide_repeat"/>
</dbReference>
<accession>A0ABN2NGH1</accession>
<gene>
    <name evidence="1" type="ORF">GCM10009751_21160</name>
</gene>